<dbReference type="AlphaFoldDB" id="C7AF19"/>
<evidence type="ECO:0000256" key="1">
    <source>
        <dbReference type="SAM" id="SignalP"/>
    </source>
</evidence>
<dbReference type="Pfam" id="PF00095">
    <property type="entry name" value="WAP"/>
    <property type="match status" value="1"/>
</dbReference>
<dbReference type="GO" id="GO:0030414">
    <property type="term" value="F:peptidase inhibitor activity"/>
    <property type="evidence" value="ECO:0007669"/>
    <property type="project" value="InterPro"/>
</dbReference>
<protein>
    <submittedName>
        <fullName evidence="3">Crustin</fullName>
    </submittedName>
</protein>
<accession>C7AF19</accession>
<dbReference type="SUPFAM" id="SSF57256">
    <property type="entry name" value="Elafin-like"/>
    <property type="match status" value="1"/>
</dbReference>
<dbReference type="SMR" id="C7AF19"/>
<feature type="domain" description="WAP" evidence="2">
    <location>
        <begin position="59"/>
        <end position="107"/>
    </location>
</feature>
<sequence>MKMQTVIAMAVVATIVAMTEASLVLPYPGLDCKYWCKDNYDKHYCRGPPGRTYPPYTERSGKCPPVRATCTGVRSRLPKLCPHDGACDFPSKCCYDACVEHHVCKTPDFY</sequence>
<dbReference type="InterPro" id="IPR008197">
    <property type="entry name" value="WAP_dom"/>
</dbReference>
<dbReference type="EMBL" id="FJ467931">
    <property type="protein sequence ID" value="ACO07303.1"/>
    <property type="molecule type" value="mRNA"/>
</dbReference>
<dbReference type="OrthoDB" id="6370971at2759"/>
<dbReference type="Gene3D" id="4.10.75.10">
    <property type="entry name" value="Elafin-like"/>
    <property type="match status" value="1"/>
</dbReference>
<evidence type="ECO:0000313" key="3">
    <source>
        <dbReference type="EMBL" id="ACO07303.1"/>
    </source>
</evidence>
<reference evidence="3" key="1">
    <citation type="submission" date="2008-11" db="EMBL/GenBank/DDBJ databases">
        <title>Molecular cloning and characterization of crustin from mud crab Portunus trituberculatus.</title>
        <authorList>
            <person name="Shen W."/>
            <person name="Wang R.-X."/>
            <person name="Shi G."/>
            <person name="Jiang X.-Y."/>
        </authorList>
    </citation>
    <scope>NUCLEOTIDE SEQUENCE</scope>
</reference>
<keyword evidence="1" id="KW-0732">Signal</keyword>
<evidence type="ECO:0000259" key="2">
    <source>
        <dbReference type="Pfam" id="PF00095"/>
    </source>
</evidence>
<dbReference type="InterPro" id="IPR036645">
    <property type="entry name" value="Elafin-like_sf"/>
</dbReference>
<organism evidence="3">
    <name type="scientific">Portunus trituberculatus</name>
    <name type="common">Swimming crab</name>
    <name type="synonym">Neptunus trituberculatus</name>
    <dbReference type="NCBI Taxonomy" id="210409"/>
    <lineage>
        <taxon>Eukaryota</taxon>
        <taxon>Metazoa</taxon>
        <taxon>Ecdysozoa</taxon>
        <taxon>Arthropoda</taxon>
        <taxon>Crustacea</taxon>
        <taxon>Multicrustacea</taxon>
        <taxon>Malacostraca</taxon>
        <taxon>Eumalacostraca</taxon>
        <taxon>Eucarida</taxon>
        <taxon>Decapoda</taxon>
        <taxon>Pleocyemata</taxon>
        <taxon>Brachyura</taxon>
        <taxon>Eubrachyura</taxon>
        <taxon>Portunoidea</taxon>
        <taxon>Portunidae</taxon>
        <taxon>Portuninae</taxon>
        <taxon>Portunus</taxon>
    </lineage>
</organism>
<dbReference type="GO" id="GO:0005576">
    <property type="term" value="C:extracellular region"/>
    <property type="evidence" value="ECO:0007669"/>
    <property type="project" value="InterPro"/>
</dbReference>
<name>C7AF19_PORTR</name>
<feature type="chain" id="PRO_5002975643" evidence="1">
    <location>
        <begin position="22"/>
        <end position="110"/>
    </location>
</feature>
<proteinExistence type="evidence at transcript level"/>
<feature type="signal peptide" evidence="1">
    <location>
        <begin position="1"/>
        <end position="21"/>
    </location>
</feature>